<evidence type="ECO:0000313" key="1">
    <source>
        <dbReference type="EMBL" id="KAJ7996000.1"/>
    </source>
</evidence>
<sequence length="193" mass="20862">MPTTSPAPVLTGSASSSTSVGDKRRVHFSSPTLAALPPNNQLGTIVGGAVGGALFLLLLLVLGGVCCLRQRQTFRGDYYTKQYIGPSDMEKAPPQAHLHPPKPDNGVDKDREEWGDRERNHERDRERLQLRCTRAQTTVAMNTGTATPAPGRRTAPPDTAPRRARSATAPPICRMTATRAALRGTTCPIRTVR</sequence>
<protein>
    <submittedName>
        <fullName evidence="1">Uncharacterized protein</fullName>
    </submittedName>
</protein>
<proteinExistence type="predicted"/>
<dbReference type="Proteomes" id="UP001157502">
    <property type="component" value="Chromosome 20"/>
</dbReference>
<accession>A0ACC2FXQ4</accession>
<keyword evidence="2" id="KW-1185">Reference proteome</keyword>
<organism evidence="1 2">
    <name type="scientific">Dallia pectoralis</name>
    <name type="common">Alaska blackfish</name>
    <dbReference type="NCBI Taxonomy" id="75939"/>
    <lineage>
        <taxon>Eukaryota</taxon>
        <taxon>Metazoa</taxon>
        <taxon>Chordata</taxon>
        <taxon>Craniata</taxon>
        <taxon>Vertebrata</taxon>
        <taxon>Euteleostomi</taxon>
        <taxon>Actinopterygii</taxon>
        <taxon>Neopterygii</taxon>
        <taxon>Teleostei</taxon>
        <taxon>Protacanthopterygii</taxon>
        <taxon>Esociformes</taxon>
        <taxon>Umbridae</taxon>
        <taxon>Dallia</taxon>
    </lineage>
</organism>
<gene>
    <name evidence="1" type="ORF">DPEC_G00232540</name>
</gene>
<evidence type="ECO:0000313" key="2">
    <source>
        <dbReference type="Proteomes" id="UP001157502"/>
    </source>
</evidence>
<dbReference type="EMBL" id="CM055747">
    <property type="protein sequence ID" value="KAJ7996000.1"/>
    <property type="molecule type" value="Genomic_DNA"/>
</dbReference>
<comment type="caution">
    <text evidence="1">The sequence shown here is derived from an EMBL/GenBank/DDBJ whole genome shotgun (WGS) entry which is preliminary data.</text>
</comment>
<name>A0ACC2FXQ4_DALPE</name>
<reference evidence="1" key="1">
    <citation type="submission" date="2021-05" db="EMBL/GenBank/DDBJ databases">
        <authorList>
            <person name="Pan Q."/>
            <person name="Jouanno E."/>
            <person name="Zahm M."/>
            <person name="Klopp C."/>
            <person name="Cabau C."/>
            <person name="Louis A."/>
            <person name="Berthelot C."/>
            <person name="Parey E."/>
            <person name="Roest Crollius H."/>
            <person name="Montfort J."/>
            <person name="Robinson-Rechavi M."/>
            <person name="Bouchez O."/>
            <person name="Lampietro C."/>
            <person name="Lopez Roques C."/>
            <person name="Donnadieu C."/>
            <person name="Postlethwait J."/>
            <person name="Bobe J."/>
            <person name="Dillon D."/>
            <person name="Chandos A."/>
            <person name="von Hippel F."/>
            <person name="Guiguen Y."/>
        </authorList>
    </citation>
    <scope>NUCLEOTIDE SEQUENCE</scope>
    <source>
        <strain evidence="1">YG-Jan2019</strain>
    </source>
</reference>